<gene>
    <name evidence="1" type="primary">AlNc14C539G12098</name>
    <name evidence="1" type="ORF">ALNC14_136020</name>
</gene>
<reference evidence="1" key="1">
    <citation type="journal article" date="2011" name="PLoS Biol.">
        <title>Gene gain and loss during evolution of obligate parasitism in the white rust pathogen of Arabidopsis thaliana.</title>
        <authorList>
            <person name="Kemen E."/>
            <person name="Gardiner A."/>
            <person name="Schultz-Larsen T."/>
            <person name="Kemen A.C."/>
            <person name="Balmuth A.L."/>
            <person name="Robert-Seilaniantz A."/>
            <person name="Bailey K."/>
            <person name="Holub E."/>
            <person name="Studholme D.J."/>
            <person name="Maclean D."/>
            <person name="Jones J.D."/>
        </authorList>
    </citation>
    <scope>NUCLEOTIDE SEQUENCE</scope>
</reference>
<proteinExistence type="predicted"/>
<reference evidence="1" key="2">
    <citation type="submission" date="2011-02" db="EMBL/GenBank/DDBJ databases">
        <authorList>
            <person name="MacLean D."/>
        </authorList>
    </citation>
    <scope>NUCLEOTIDE SEQUENCE</scope>
</reference>
<name>F0X111_9STRA</name>
<dbReference type="AlphaFoldDB" id="F0X111"/>
<protein>
    <submittedName>
        <fullName evidence="1">AlNc14C539G12098 protein</fullName>
    </submittedName>
</protein>
<dbReference type="EMBL" id="FR824570">
    <property type="protein sequence ID" value="CCA27458.1"/>
    <property type="molecule type" value="Genomic_DNA"/>
</dbReference>
<evidence type="ECO:0000313" key="1">
    <source>
        <dbReference type="EMBL" id="CCA27458.1"/>
    </source>
</evidence>
<dbReference type="HOGENOM" id="CLU_1734860_0_0_1"/>
<accession>F0X111</accession>
<organism evidence="1">
    <name type="scientific">Albugo laibachii Nc14</name>
    <dbReference type="NCBI Taxonomy" id="890382"/>
    <lineage>
        <taxon>Eukaryota</taxon>
        <taxon>Sar</taxon>
        <taxon>Stramenopiles</taxon>
        <taxon>Oomycota</taxon>
        <taxon>Peronosporomycetes</taxon>
        <taxon>Albuginales</taxon>
        <taxon>Albuginaceae</taxon>
        <taxon>Albugo</taxon>
    </lineage>
</organism>
<sequence length="151" mass="16534">MNGIVVINVRDIEGAEAVAQIELVVVPVDESPFLEKRAVFTVALQGYDKIDRIEATSLVFGIKDAVLATILNGINLICISRSNRQPSAGIAVNTSFLMITDEHELFYTDSLIDHGATLLYDEPLSLSSSYSAESAYNKPNKQQEIILQSCE</sequence>